<organism evidence="1 2">
    <name type="scientific">Aureobasidium subglaciale (strain EXF-2481)</name>
    <name type="common">Aureobasidium pullulans var. subglaciale</name>
    <dbReference type="NCBI Taxonomy" id="1043005"/>
    <lineage>
        <taxon>Eukaryota</taxon>
        <taxon>Fungi</taxon>
        <taxon>Dikarya</taxon>
        <taxon>Ascomycota</taxon>
        <taxon>Pezizomycotina</taxon>
        <taxon>Dothideomycetes</taxon>
        <taxon>Dothideomycetidae</taxon>
        <taxon>Dothideales</taxon>
        <taxon>Saccotheciaceae</taxon>
        <taxon>Aureobasidium</taxon>
    </lineage>
</organism>
<sequence length="516" mass="59085">MPRSTNTLARMPRRVGTPFAQMYRLKPQVKADVKVKKVSAQTEGQAEADLNAFETLSVEIRQLIASNLDDKDLATYRLVCQSTKSALDEDEGSFWRTRFLNTFDYPENIPIEKKRSKMNEWFKKKYQYRKHTERQRFEFQVGNSQREVECLSLIKDLINESFNINTHTRRSKEPSTYSLNMSRLEAIVGATGLLECVFRRPHRKGRKSLPNPVLLAIQLVLTHMSLTVSLKSPMAKAWRFSDSQTMAYASTLERPIFKGANCLEVDVEWTLHIANFFKNHLLSEHELTHVGYDDLHSTERPQCWTKPLSTSPLKLGKHWKGSYAYVDHDEIHLIRQSENEDYPIPDHMCGEGSDSHFQDLCLDFPKEKPALWPPNFEAICKARSRINYHTATTRAQSKVTGPEVVPATPVSFSFKGDGEDANEPFLASGFFNPLPPQHGIPGWHRMTMMKYWRDEDGVIDEDSLWAYEGVVLPGSMVMLGRWWHPSGGDDAYTGPFIFWNVDASILAYPEETSAAV</sequence>
<protein>
    <recommendedName>
        <fullName evidence="3">F-box domain-containing protein</fullName>
    </recommendedName>
</protein>
<reference evidence="1 2" key="1">
    <citation type="journal article" date="2014" name="BMC Genomics">
        <title>Genome sequencing of four Aureobasidium pullulans varieties: biotechnological potential, stress tolerance, and description of new species.</title>
        <authorList>
            <person name="Gostin Ar C."/>
            <person name="Ohm R.A."/>
            <person name="Kogej T."/>
            <person name="Sonjak S."/>
            <person name="Turk M."/>
            <person name="Zajc J."/>
            <person name="Zalar P."/>
            <person name="Grube M."/>
            <person name="Sun H."/>
            <person name="Han J."/>
            <person name="Sharma A."/>
            <person name="Chiniquy J."/>
            <person name="Ngan C.Y."/>
            <person name="Lipzen A."/>
            <person name="Barry K."/>
            <person name="Grigoriev I.V."/>
            <person name="Gunde-Cimerman N."/>
        </authorList>
    </citation>
    <scope>NUCLEOTIDE SEQUENCE [LARGE SCALE GENOMIC DNA]</scope>
    <source>
        <strain evidence="1 2">EXF-2481</strain>
    </source>
</reference>
<proteinExistence type="predicted"/>
<dbReference type="HOGENOM" id="CLU_030054_0_0_1"/>
<keyword evidence="2" id="KW-1185">Reference proteome</keyword>
<gene>
    <name evidence="1" type="ORF">AUEXF2481DRAFT_83701</name>
</gene>
<dbReference type="InParanoid" id="A0A074Y986"/>
<dbReference type="Gene3D" id="1.20.1280.50">
    <property type="match status" value="1"/>
</dbReference>
<dbReference type="GeneID" id="25371769"/>
<evidence type="ECO:0000313" key="1">
    <source>
        <dbReference type="EMBL" id="KEQ90737.1"/>
    </source>
</evidence>
<evidence type="ECO:0000313" key="2">
    <source>
        <dbReference type="Proteomes" id="UP000030641"/>
    </source>
</evidence>
<dbReference type="EMBL" id="KL584786">
    <property type="protein sequence ID" value="KEQ90737.1"/>
    <property type="molecule type" value="Genomic_DNA"/>
</dbReference>
<dbReference type="AlphaFoldDB" id="A0A074Y986"/>
<dbReference type="SUPFAM" id="SSF81383">
    <property type="entry name" value="F-box domain"/>
    <property type="match status" value="1"/>
</dbReference>
<dbReference type="OMA" id="GWQRITF"/>
<dbReference type="Proteomes" id="UP000030641">
    <property type="component" value="Unassembled WGS sequence"/>
</dbReference>
<evidence type="ECO:0008006" key="3">
    <source>
        <dbReference type="Google" id="ProtNLM"/>
    </source>
</evidence>
<dbReference type="InterPro" id="IPR036047">
    <property type="entry name" value="F-box-like_dom_sf"/>
</dbReference>
<name>A0A074Y986_AURSE</name>
<dbReference type="RefSeq" id="XP_013339255.1">
    <property type="nucleotide sequence ID" value="XM_013483801.1"/>
</dbReference>
<dbReference type="OrthoDB" id="3971593at2759"/>
<accession>A0A074Y986</accession>
<dbReference type="STRING" id="1043005.A0A074Y986"/>